<keyword evidence="1" id="KW-0378">Hydrolase</keyword>
<evidence type="ECO:0000313" key="1">
    <source>
        <dbReference type="EMBL" id="RBP53526.1"/>
    </source>
</evidence>
<dbReference type="EMBL" id="QNRT01000001">
    <property type="protein sequence ID" value="RBP53526.1"/>
    <property type="molecule type" value="Genomic_DNA"/>
</dbReference>
<evidence type="ECO:0000313" key="2">
    <source>
        <dbReference type="Proteomes" id="UP000253083"/>
    </source>
</evidence>
<proteinExistence type="predicted"/>
<dbReference type="Proteomes" id="UP000253083">
    <property type="component" value="Unassembled WGS sequence"/>
</dbReference>
<dbReference type="RefSeq" id="WP_113953084.1">
    <property type="nucleotide sequence ID" value="NZ_QNRT01000001.1"/>
</dbReference>
<dbReference type="Pfam" id="PF12385">
    <property type="entry name" value="Peptidase_C70"/>
    <property type="match status" value="1"/>
</dbReference>
<organism evidence="1 2">
    <name type="scientific">Arenicella xantha</name>
    <dbReference type="NCBI Taxonomy" id="644221"/>
    <lineage>
        <taxon>Bacteria</taxon>
        <taxon>Pseudomonadati</taxon>
        <taxon>Pseudomonadota</taxon>
        <taxon>Gammaproteobacteria</taxon>
        <taxon>Arenicellales</taxon>
        <taxon>Arenicellaceae</taxon>
        <taxon>Arenicella</taxon>
    </lineage>
</organism>
<dbReference type="AlphaFoldDB" id="A0A395JST1"/>
<accession>A0A395JST1</accession>
<keyword evidence="1" id="KW-0645">Protease</keyword>
<sequence>MGIKYLAKRVVLVVVFVFLASTKIGVANAQNLPRPIDLRIQNISQQTPVWCWAAVAQQIVMSLQGVQGTPAQCSMVAIANNKPPQYCCSDFRRCSVTGSLQQIQGLIAHFGGRYSSINPPADPMTIYNTLLAGRPIIMAVKTTPYAGHVVVIRGMKWINTRYGPRAILLINDPLAFFSAEVDFQSIGPYWQAAIVVN</sequence>
<comment type="caution">
    <text evidence="1">The sequence shown here is derived from an EMBL/GenBank/DDBJ whole genome shotgun (WGS) entry which is preliminary data.</text>
</comment>
<reference evidence="1 2" key="1">
    <citation type="submission" date="2018-06" db="EMBL/GenBank/DDBJ databases">
        <title>Genomic Encyclopedia of Type Strains, Phase IV (KMG-IV): sequencing the most valuable type-strain genomes for metagenomic binning, comparative biology and taxonomic classification.</title>
        <authorList>
            <person name="Goeker M."/>
        </authorList>
    </citation>
    <scope>NUCLEOTIDE SEQUENCE [LARGE SCALE GENOMIC DNA]</scope>
    <source>
        <strain evidence="1 2">DSM 24032</strain>
    </source>
</reference>
<gene>
    <name evidence="1" type="ORF">DFR28_101913</name>
</gene>
<dbReference type="InterPro" id="IPR022118">
    <property type="entry name" value="Peptidase_C70_AvrRpt2"/>
</dbReference>
<dbReference type="OrthoDB" id="7041990at2"/>
<protein>
    <submittedName>
        <fullName evidence="1">Papain like cysteine protease AvrRpt2</fullName>
    </submittedName>
</protein>
<keyword evidence="2" id="KW-1185">Reference proteome</keyword>
<dbReference type="GO" id="GO:0008233">
    <property type="term" value="F:peptidase activity"/>
    <property type="evidence" value="ECO:0007669"/>
    <property type="project" value="UniProtKB-KW"/>
</dbReference>
<name>A0A395JST1_9GAMM</name>
<dbReference type="InParanoid" id="A0A395JST1"/>
<dbReference type="GO" id="GO:0006508">
    <property type="term" value="P:proteolysis"/>
    <property type="evidence" value="ECO:0007669"/>
    <property type="project" value="UniProtKB-KW"/>
</dbReference>